<comment type="caution">
    <text evidence="2">The sequence shown here is derived from an EMBL/GenBank/DDBJ whole genome shotgun (WGS) entry which is preliminary data.</text>
</comment>
<accession>C0GCZ0</accession>
<dbReference type="GO" id="GO:0000725">
    <property type="term" value="P:recombinational repair"/>
    <property type="evidence" value="ECO:0007669"/>
    <property type="project" value="TreeGrafter"/>
</dbReference>
<name>C0GCZ0_DETAL</name>
<dbReference type="PANTHER" id="PTHR11070">
    <property type="entry name" value="UVRD / RECB / PCRA DNA HELICASE FAMILY MEMBER"/>
    <property type="match status" value="1"/>
</dbReference>
<dbReference type="GO" id="GO:0043138">
    <property type="term" value="F:3'-5' DNA helicase activity"/>
    <property type="evidence" value="ECO:0007669"/>
    <property type="project" value="TreeGrafter"/>
</dbReference>
<sequence>MARMIPDLDPQTIENDGERQFYTAAARLPKEYTVFYSFKFLTPEEHGHAEALREADFVIVHPALGYLVVEVKQGEVAYKEGQWQIDHNGTWAPLKNPVEQARTAMFAIREQYRQTAPTEVFPLKIKYGVAFPHCNAISGTLPPDLDENSIFLQTDLDTMEEKILILFNAESMVQQRQAADILINKVLGPSFKIYVRLDQQIEQFNRQAEKLLTEEQQRILDETELDRQKIFFGSAGTGKTFLAMEKANRLAADGHQVLLTCFNKNLARYMNKELYSPKITVANFHDYLLRTLQEQNPSLSVPQDQAQWSQFFSEVLPEAGFDYFASLPEQEKFSALIVDEGQDFHEEWFMCLQSMVQDDGHFYIFADPGQSLFTEDNSFLNKLPLSRHRLTQNLRNTQAINNWLAAFIPKNMTLKSRLQAGMPVSTFVWEDAAAEKKLIEDEGGRLVSQGIKPKRITILSPNKKEKSSLAETASLKGWPIGDINDVNPNAIRFSTIRSFKGLEADVVFLIGIKEGTQACTPADIYVGSSRARFLLYVFHHQHIQIKP</sequence>
<dbReference type="InterPro" id="IPR027417">
    <property type="entry name" value="P-loop_NTPase"/>
</dbReference>
<dbReference type="Pfam" id="PF08378">
    <property type="entry name" value="NERD"/>
    <property type="match status" value="1"/>
</dbReference>
<organism evidence="2 3">
    <name type="scientific">Dethiobacter alkaliphilus AHT 1</name>
    <dbReference type="NCBI Taxonomy" id="555088"/>
    <lineage>
        <taxon>Bacteria</taxon>
        <taxon>Bacillati</taxon>
        <taxon>Bacillota</taxon>
        <taxon>Dethiobacteria</taxon>
        <taxon>Dethiobacterales</taxon>
        <taxon>Dethiobacteraceae</taxon>
        <taxon>Dethiobacter</taxon>
    </lineage>
</organism>
<dbReference type="Gene3D" id="3.40.50.300">
    <property type="entry name" value="P-loop containing nucleotide triphosphate hydrolases"/>
    <property type="match status" value="2"/>
</dbReference>
<dbReference type="Proteomes" id="UP000006443">
    <property type="component" value="Unassembled WGS sequence"/>
</dbReference>
<feature type="domain" description="NERD" evidence="1">
    <location>
        <begin position="15"/>
        <end position="117"/>
    </location>
</feature>
<dbReference type="eggNOG" id="COG0210">
    <property type="taxonomic scope" value="Bacteria"/>
</dbReference>
<dbReference type="STRING" id="555088.DealDRAFT_0349"/>
<dbReference type="GO" id="GO:0005524">
    <property type="term" value="F:ATP binding"/>
    <property type="evidence" value="ECO:0007669"/>
    <property type="project" value="InterPro"/>
</dbReference>
<dbReference type="InterPro" id="IPR000212">
    <property type="entry name" value="DNA_helicase_UvrD/REP"/>
</dbReference>
<gene>
    <name evidence="2" type="ORF">DealDRAFT_0349</name>
</gene>
<dbReference type="InterPro" id="IPR011528">
    <property type="entry name" value="NERD"/>
</dbReference>
<dbReference type="SUPFAM" id="SSF52540">
    <property type="entry name" value="P-loop containing nucleoside triphosphate hydrolases"/>
    <property type="match status" value="1"/>
</dbReference>
<dbReference type="OrthoDB" id="9787585at2"/>
<evidence type="ECO:0000313" key="2">
    <source>
        <dbReference type="EMBL" id="EEG79075.1"/>
    </source>
</evidence>
<reference evidence="2 3" key="1">
    <citation type="submission" date="2009-02" db="EMBL/GenBank/DDBJ databases">
        <title>Sequencing of the draft genome and assembly of Dethiobacter alkaliphilus AHT 1.</title>
        <authorList>
            <consortium name="US DOE Joint Genome Institute (JGI-PGF)"/>
            <person name="Lucas S."/>
            <person name="Copeland A."/>
            <person name="Lapidus A."/>
            <person name="Glavina del Rio T."/>
            <person name="Dalin E."/>
            <person name="Tice H."/>
            <person name="Bruce D."/>
            <person name="Goodwin L."/>
            <person name="Pitluck S."/>
            <person name="Larimer F."/>
            <person name="Land M.L."/>
            <person name="Hauser L."/>
            <person name="Muyzer G."/>
        </authorList>
    </citation>
    <scope>NUCLEOTIDE SEQUENCE [LARGE SCALE GENOMIC DNA]</scope>
    <source>
        <strain evidence="2 3">AHT 1</strain>
    </source>
</reference>
<dbReference type="RefSeq" id="WP_008514264.1">
    <property type="nucleotide sequence ID" value="NZ_ACJM01000001.1"/>
</dbReference>
<dbReference type="EMBL" id="ACJM01000001">
    <property type="protein sequence ID" value="EEG79075.1"/>
    <property type="molecule type" value="Genomic_DNA"/>
</dbReference>
<protein>
    <submittedName>
        <fullName evidence="2">NERD domain protein</fullName>
    </submittedName>
</protein>
<dbReference type="GO" id="GO:0003677">
    <property type="term" value="F:DNA binding"/>
    <property type="evidence" value="ECO:0007669"/>
    <property type="project" value="InterPro"/>
</dbReference>
<evidence type="ECO:0000313" key="3">
    <source>
        <dbReference type="Proteomes" id="UP000006443"/>
    </source>
</evidence>
<proteinExistence type="predicted"/>
<dbReference type="PANTHER" id="PTHR11070:SF2">
    <property type="entry name" value="ATP-DEPENDENT DNA HELICASE SRS2"/>
    <property type="match status" value="1"/>
</dbReference>
<keyword evidence="3" id="KW-1185">Reference proteome</keyword>
<evidence type="ECO:0000259" key="1">
    <source>
        <dbReference type="Pfam" id="PF08378"/>
    </source>
</evidence>
<dbReference type="AlphaFoldDB" id="C0GCZ0"/>
<dbReference type="Pfam" id="PF13245">
    <property type="entry name" value="AAA_19"/>
    <property type="match status" value="1"/>
</dbReference>